<dbReference type="EMBL" id="CP113520">
    <property type="protein sequence ID" value="WAJ29210.1"/>
    <property type="molecule type" value="Genomic_DNA"/>
</dbReference>
<reference evidence="1" key="1">
    <citation type="submission" date="2022-11" db="EMBL/GenBank/DDBJ databases">
        <title>beta-Carotene-producing bacterium, Jeongeuplla avenae sp. nov., alleviates the salt stress of Arabidopsis seedlings.</title>
        <authorList>
            <person name="Jiang L."/>
            <person name="Lee J."/>
        </authorList>
    </citation>
    <scope>NUCLEOTIDE SEQUENCE</scope>
    <source>
        <strain evidence="1">DY_R2A_6</strain>
    </source>
</reference>
<keyword evidence="2" id="KW-1185">Reference proteome</keyword>
<gene>
    <name evidence="1" type="ORF">OXU80_02945</name>
</gene>
<proteinExistence type="predicted"/>
<accession>A0ACD4NRD3</accession>
<evidence type="ECO:0000313" key="1">
    <source>
        <dbReference type="EMBL" id="WAJ29210.1"/>
    </source>
</evidence>
<dbReference type="Proteomes" id="UP001163223">
    <property type="component" value="Chromosome"/>
</dbReference>
<organism evidence="1 2">
    <name type="scientific">Antarcticirhabdus aurantiaca</name>
    <dbReference type="NCBI Taxonomy" id="2606717"/>
    <lineage>
        <taxon>Bacteria</taxon>
        <taxon>Pseudomonadati</taxon>
        <taxon>Pseudomonadota</taxon>
        <taxon>Alphaproteobacteria</taxon>
        <taxon>Hyphomicrobiales</taxon>
        <taxon>Aurantimonadaceae</taxon>
        <taxon>Antarcticirhabdus</taxon>
    </lineage>
</organism>
<name>A0ACD4NRD3_9HYPH</name>
<protein>
    <submittedName>
        <fullName evidence="1">PAS domain-containing protein</fullName>
    </submittedName>
</protein>
<evidence type="ECO:0000313" key="2">
    <source>
        <dbReference type="Proteomes" id="UP001163223"/>
    </source>
</evidence>
<sequence length="563" mass="59646">MSHSHHSPVFVVLSLIVAVLGSWTALDLFRRVTGNFGRARAGWLAAAAFAMGLSIWSMHFVAMLGFDPGSAVSYDPWLTVASLLLAIGATAVAFFVAASERAGAPQVAAAGVLMGAGICTMHYVGMAAVVTAVSLGYDAPLVALSFGIAVVASTAALFVARGERSTQLRGVAALVLGLAVVGMHYTAMAALRLTPAEGADVHPVGPAPLPLAFGVAGTTVLILFLALMASLYDQRGNILAALEAGGVGYWELDLRSWRLHISPKGKAIFGLPPEEGLTYAEALSRIAPDSRAARETRLMEAIRTGTDYDVEYPLAGGGRWVNARGRTVRAGGGRAARMVGVVIDVTERRQAVERIITSEKRQRLLVDELNHRVKNTLATVQSISRQTARGTQSAAAFHRSFEARLQALSATHNALTRHGWEQASLSEIVVGELKAYPATQVTLTGEDVALSARHALALGMVIHELAANAARHGALAGPDGHVRIGWRVELRPAGEALVFEWSEQGVAALQAAPLRAGFGSRLIRRSVEDELEGKVQLDFEPNGFCCRFCVPLDVEQHLGRAAG</sequence>